<dbReference type="Pfam" id="PF01326">
    <property type="entry name" value="PPDK_N"/>
    <property type="match status" value="1"/>
</dbReference>
<comment type="caution">
    <text evidence="18">The sequence shown here is derived from an EMBL/GenBank/DDBJ whole genome shotgun (WGS) entry which is preliminary data.</text>
</comment>
<evidence type="ECO:0000256" key="1">
    <source>
        <dbReference type="ARBA" id="ARBA00001946"/>
    </source>
</evidence>
<evidence type="ECO:0000256" key="6">
    <source>
        <dbReference type="ARBA" id="ARBA00021623"/>
    </source>
</evidence>
<dbReference type="GO" id="GO:0008986">
    <property type="term" value="F:pyruvate, water dikinase activity"/>
    <property type="evidence" value="ECO:0007669"/>
    <property type="project" value="UniProtKB-EC"/>
</dbReference>
<dbReference type="SUPFAM" id="SSF56059">
    <property type="entry name" value="Glutathione synthetase ATP-binding domain-like"/>
    <property type="match status" value="1"/>
</dbReference>
<comment type="function">
    <text evidence="2">Catalyzes the phosphorylation of pyruvate to phosphoenolpyruvate.</text>
</comment>
<keyword evidence="8" id="KW-0479">Metal-binding</keyword>
<dbReference type="UniPathway" id="UPA00138"/>
<comment type="catalytic activity">
    <reaction evidence="14">
        <text>pyruvate + ATP + H2O = phosphoenolpyruvate + AMP + phosphate + 2 H(+)</text>
        <dbReference type="Rhea" id="RHEA:11364"/>
        <dbReference type="ChEBI" id="CHEBI:15361"/>
        <dbReference type="ChEBI" id="CHEBI:15377"/>
        <dbReference type="ChEBI" id="CHEBI:15378"/>
        <dbReference type="ChEBI" id="CHEBI:30616"/>
        <dbReference type="ChEBI" id="CHEBI:43474"/>
        <dbReference type="ChEBI" id="CHEBI:58702"/>
        <dbReference type="ChEBI" id="CHEBI:456215"/>
        <dbReference type="EC" id="2.7.9.2"/>
    </reaction>
</comment>
<evidence type="ECO:0000256" key="8">
    <source>
        <dbReference type="ARBA" id="ARBA00022723"/>
    </source>
</evidence>
<name>A0A7C4ZSJ4_9DEIN</name>
<proteinExistence type="inferred from homology"/>
<dbReference type="EMBL" id="DRPZ01000289">
    <property type="protein sequence ID" value="HGY10660.1"/>
    <property type="molecule type" value="Genomic_DNA"/>
</dbReference>
<dbReference type="PIRSF" id="PIRSF000854">
    <property type="entry name" value="PEP_synthase"/>
    <property type="match status" value="1"/>
</dbReference>
<dbReference type="InterPro" id="IPR040442">
    <property type="entry name" value="Pyrv_kinase-like_dom_sf"/>
</dbReference>
<feature type="non-terminal residue" evidence="18">
    <location>
        <position position="1"/>
    </location>
</feature>
<dbReference type="FunFam" id="3.30.470.20:FF:000017">
    <property type="entry name" value="Phosphoenolpyruvate synthase"/>
    <property type="match status" value="1"/>
</dbReference>
<dbReference type="NCBIfam" id="TIGR01418">
    <property type="entry name" value="PEP_synth"/>
    <property type="match status" value="1"/>
</dbReference>
<dbReference type="Gene3D" id="3.30.1490.20">
    <property type="entry name" value="ATP-grasp fold, A domain"/>
    <property type="match status" value="1"/>
</dbReference>
<dbReference type="InterPro" id="IPR018274">
    <property type="entry name" value="PEP_util_AS"/>
</dbReference>
<dbReference type="InterPro" id="IPR023151">
    <property type="entry name" value="PEP_util_CS"/>
</dbReference>
<evidence type="ECO:0000256" key="3">
    <source>
        <dbReference type="ARBA" id="ARBA00004742"/>
    </source>
</evidence>
<dbReference type="InterPro" id="IPR000121">
    <property type="entry name" value="PEP_util_C"/>
</dbReference>
<feature type="domain" description="PEP-utilising enzyme mobile" evidence="15">
    <location>
        <begin position="336"/>
        <end position="407"/>
    </location>
</feature>
<evidence type="ECO:0000259" key="15">
    <source>
        <dbReference type="Pfam" id="PF00391"/>
    </source>
</evidence>
<dbReference type="Gene3D" id="3.30.470.20">
    <property type="entry name" value="ATP-grasp fold, B domain"/>
    <property type="match status" value="1"/>
</dbReference>
<dbReference type="Pfam" id="PF00391">
    <property type="entry name" value="PEP-utilizers"/>
    <property type="match status" value="1"/>
</dbReference>
<reference evidence="18" key="1">
    <citation type="journal article" date="2020" name="mSystems">
        <title>Genome- and Community-Level Interaction Insights into Carbon Utilization and Element Cycling Functions of Hydrothermarchaeota in Hydrothermal Sediment.</title>
        <authorList>
            <person name="Zhou Z."/>
            <person name="Liu Y."/>
            <person name="Xu W."/>
            <person name="Pan J."/>
            <person name="Luo Z.H."/>
            <person name="Li M."/>
        </authorList>
    </citation>
    <scope>NUCLEOTIDE SEQUENCE [LARGE SCALE GENOMIC DNA]</scope>
    <source>
        <strain evidence="18">HyVt-570</strain>
    </source>
</reference>
<dbReference type="SUPFAM" id="SSF52009">
    <property type="entry name" value="Phosphohistidine domain"/>
    <property type="match status" value="1"/>
</dbReference>
<dbReference type="PRINTS" id="PR01736">
    <property type="entry name" value="PHPHTRNFRASE"/>
</dbReference>
<dbReference type="NCBIfam" id="NF005057">
    <property type="entry name" value="PRK06464.1"/>
    <property type="match status" value="1"/>
</dbReference>
<dbReference type="Gene3D" id="3.20.20.60">
    <property type="entry name" value="Phosphoenolpyruvate-binding domains"/>
    <property type="match status" value="1"/>
</dbReference>
<dbReference type="Proteomes" id="UP000885759">
    <property type="component" value="Unassembled WGS sequence"/>
</dbReference>
<evidence type="ECO:0000256" key="9">
    <source>
        <dbReference type="ARBA" id="ARBA00022741"/>
    </source>
</evidence>
<dbReference type="PANTHER" id="PTHR43030:SF1">
    <property type="entry name" value="PHOSPHOENOLPYRUVATE SYNTHASE"/>
    <property type="match status" value="1"/>
</dbReference>
<evidence type="ECO:0000256" key="14">
    <source>
        <dbReference type="ARBA" id="ARBA00047700"/>
    </source>
</evidence>
<dbReference type="InterPro" id="IPR002192">
    <property type="entry name" value="PPDK_AMP/ATP-bd"/>
</dbReference>
<keyword evidence="11" id="KW-0067">ATP-binding</keyword>
<evidence type="ECO:0000256" key="11">
    <source>
        <dbReference type="ARBA" id="ARBA00022840"/>
    </source>
</evidence>
<dbReference type="InterPro" id="IPR013815">
    <property type="entry name" value="ATP_grasp_subdomain_1"/>
</dbReference>
<evidence type="ECO:0000313" key="18">
    <source>
        <dbReference type="EMBL" id="HGY10660.1"/>
    </source>
</evidence>
<comment type="similarity">
    <text evidence="4">Belongs to the PEP-utilizing enzyme family.</text>
</comment>
<dbReference type="InterPro" id="IPR015813">
    <property type="entry name" value="Pyrv/PenolPyrv_kinase-like_dom"/>
</dbReference>
<dbReference type="PROSITE" id="PS00370">
    <property type="entry name" value="PEP_ENZYMES_PHOS_SITE"/>
    <property type="match status" value="1"/>
</dbReference>
<keyword evidence="9" id="KW-0547">Nucleotide-binding</keyword>
<feature type="domain" description="Pyruvate phosphate dikinase AMP/ATP-binding" evidence="16">
    <location>
        <begin position="2"/>
        <end position="295"/>
    </location>
</feature>
<evidence type="ECO:0000256" key="4">
    <source>
        <dbReference type="ARBA" id="ARBA00007837"/>
    </source>
</evidence>
<evidence type="ECO:0000259" key="17">
    <source>
        <dbReference type="Pfam" id="PF02896"/>
    </source>
</evidence>
<dbReference type="InterPro" id="IPR008279">
    <property type="entry name" value="PEP-util_enz_mobile_dom"/>
</dbReference>
<comment type="pathway">
    <text evidence="3">Carbohydrate biosynthesis; gluconeogenesis.</text>
</comment>
<evidence type="ECO:0000256" key="7">
    <source>
        <dbReference type="ARBA" id="ARBA00022679"/>
    </source>
</evidence>
<evidence type="ECO:0000256" key="13">
    <source>
        <dbReference type="ARBA" id="ARBA00033470"/>
    </source>
</evidence>
<keyword evidence="10" id="KW-0418">Kinase</keyword>
<feature type="domain" description="PEP-utilising enzyme C-terminal" evidence="17">
    <location>
        <begin position="431"/>
        <end position="742"/>
    </location>
</feature>
<evidence type="ECO:0000256" key="12">
    <source>
        <dbReference type="ARBA" id="ARBA00022842"/>
    </source>
</evidence>
<sequence>YYLREAGIEGKIRELLDGWDRSNPKDLIQRSRRIRNLIIRAECPEDLREEIVQAYRELSKKYGSDEVDVAVRSSATAEDLPNASFAGQQETYLMVHGEGELLLSVRRAFASLFTARAISYREDMGFDHFKVALSVGVQKMVRADLASSGVIFTLDTESGFRDVVMVTSIWGLGENIVQGRVVPDEFYVHKPTLREGYRSLIWKKLGAKEFKLVYDEEKHRLSNLPTPREERERFSLEPDEVLELARWALAVEDHYSRVRGEPTPMDLEWAKDGLSGELYIVQARPETVHSQRKGLKFTTYELKDRGRVLVEGLAVGEKIGTGRVRVILDPNKMDEFQPGEVLVTTITDPDWEPIMKEAAAIVTDRGGRTSHAAIVARELGIPAVVGTERATRVLQTGQEVTVSCAEGEVGRIYEGRLAFEVREVDPETLPKPERTRILLNVGNPELAFKLAQYPVDGVGLARMEFIFASWIRVHPLALTRYDRLPIRVKRQVDALTRGYPSKEEYFIDKLSQGIAVIAAAFYPREVILRFSDFKTNEYAHLLGGELFEPKEENPMLGWRGASRYYHPDYKEGFLLELAAVKRVREEMGLVNLKVMVPFCRTPEEGRRVLEVMREGGLEPGGKGLEIYVMAEIPSNIWLADAYADVFDGFSIGSNDLTQLTLGVDRDSDRISALFDERNEAVKRSVAHLIERAHAHEPRRKVGICGQAPSDYPEFAAFLVEKGIDTISLNPDAVLRTMRRVVEMEKELEGKKG</sequence>
<gene>
    <name evidence="18" type="ORF">ENK37_11535</name>
</gene>
<dbReference type="Gene3D" id="3.50.30.10">
    <property type="entry name" value="Phosphohistidine domain"/>
    <property type="match status" value="1"/>
</dbReference>
<protein>
    <recommendedName>
        <fullName evidence="6">Phosphoenolpyruvate synthase</fullName>
        <ecNumber evidence="5">2.7.9.2</ecNumber>
    </recommendedName>
    <alternativeName>
        <fullName evidence="13">Pyruvate, water dikinase</fullName>
    </alternativeName>
</protein>
<dbReference type="FunFam" id="3.50.30.10:FF:000002">
    <property type="entry name" value="Phosphoenolpyruvate synthase"/>
    <property type="match status" value="1"/>
</dbReference>
<dbReference type="GO" id="GO:0006094">
    <property type="term" value="P:gluconeogenesis"/>
    <property type="evidence" value="ECO:0007669"/>
    <property type="project" value="UniProtKB-UniPathway"/>
</dbReference>
<evidence type="ECO:0000259" key="16">
    <source>
        <dbReference type="Pfam" id="PF01326"/>
    </source>
</evidence>
<dbReference type="GO" id="GO:0046872">
    <property type="term" value="F:metal ion binding"/>
    <property type="evidence" value="ECO:0007669"/>
    <property type="project" value="UniProtKB-KW"/>
</dbReference>
<accession>A0A7C4ZSJ4</accession>
<keyword evidence="7 18" id="KW-0808">Transferase</keyword>
<evidence type="ECO:0000256" key="5">
    <source>
        <dbReference type="ARBA" id="ARBA00011996"/>
    </source>
</evidence>
<dbReference type="EC" id="2.7.9.2" evidence="5"/>
<evidence type="ECO:0000256" key="10">
    <source>
        <dbReference type="ARBA" id="ARBA00022777"/>
    </source>
</evidence>
<dbReference type="PANTHER" id="PTHR43030">
    <property type="entry name" value="PHOSPHOENOLPYRUVATE SYNTHASE"/>
    <property type="match status" value="1"/>
</dbReference>
<organism evidence="18">
    <name type="scientific">Oceanithermus profundus</name>
    <dbReference type="NCBI Taxonomy" id="187137"/>
    <lineage>
        <taxon>Bacteria</taxon>
        <taxon>Thermotogati</taxon>
        <taxon>Deinococcota</taxon>
        <taxon>Deinococci</taxon>
        <taxon>Thermales</taxon>
        <taxon>Thermaceae</taxon>
        <taxon>Oceanithermus</taxon>
    </lineage>
</organism>
<dbReference type="InterPro" id="IPR036637">
    <property type="entry name" value="Phosphohistidine_dom_sf"/>
</dbReference>
<comment type="cofactor">
    <cofactor evidence="1">
        <name>Mg(2+)</name>
        <dbReference type="ChEBI" id="CHEBI:18420"/>
    </cofactor>
</comment>
<dbReference type="PROSITE" id="PS00742">
    <property type="entry name" value="PEP_ENZYMES_2"/>
    <property type="match status" value="1"/>
</dbReference>
<dbReference type="GO" id="GO:0005524">
    <property type="term" value="F:ATP binding"/>
    <property type="evidence" value="ECO:0007669"/>
    <property type="project" value="UniProtKB-KW"/>
</dbReference>
<dbReference type="InterPro" id="IPR006319">
    <property type="entry name" value="PEP_synth"/>
</dbReference>
<dbReference type="Pfam" id="PF02896">
    <property type="entry name" value="PEP-utilizers_C"/>
    <property type="match status" value="1"/>
</dbReference>
<dbReference type="SUPFAM" id="SSF51621">
    <property type="entry name" value="Phosphoenolpyruvate/pyruvate domain"/>
    <property type="match status" value="1"/>
</dbReference>
<evidence type="ECO:0000256" key="2">
    <source>
        <dbReference type="ARBA" id="ARBA00002988"/>
    </source>
</evidence>
<dbReference type="AlphaFoldDB" id="A0A7C4ZSJ4"/>
<keyword evidence="12" id="KW-0460">Magnesium</keyword>